<keyword evidence="4" id="KW-1185">Reference proteome</keyword>
<evidence type="ECO:0000313" key="3">
    <source>
        <dbReference type="EMBL" id="MST71240.1"/>
    </source>
</evidence>
<dbReference type="SUPFAM" id="SSF159774">
    <property type="entry name" value="YerB-like"/>
    <property type="match status" value="1"/>
</dbReference>
<proteinExistence type="predicted"/>
<dbReference type="Pfam" id="PF11258">
    <property type="entry name" value="DUF3048"/>
    <property type="match status" value="1"/>
</dbReference>
<name>A0A6N7X6U8_9FIRM</name>
<dbReference type="AlphaFoldDB" id="A0A6N7X6U8"/>
<dbReference type="EMBL" id="VUNA01000017">
    <property type="protein sequence ID" value="MST71240.1"/>
    <property type="molecule type" value="Genomic_DNA"/>
</dbReference>
<sequence>MRKESREMKKRSKILISCLMMVILAAAMMTGCSKKEEAKPEPVRNPLTGSEKFDSAAQGIRPVALVVENAPDARPQWGMTDKKYSPDIILQGEVEGGITRTLWFYADYNKLPKKIGPMRSARPPYIKFSELFDAIFIHWGQSSSSSEYKGANTVFKEDKVDHINQMTYKGKVDLYSRDNSRDVSSEHTGILHGDKVADAIKDKKFRTKTKKKATQLQFGKGIRDLSKNTCGKVTLTWSSRSFEDAVWTYNQESGQYETKDFENNLSRENLLILFDKTQYITKSNYHGTGQGVTYCDYKLAGGKAKLISNGTVKDIRWDVNEDNQLELFTLVEKKDSDKDDEDSEPEKKMVSLNPGKTWIGWASSNNGGKVKINPLKEKKSEEK</sequence>
<accession>A0A6N7X6U8</accession>
<dbReference type="PROSITE" id="PS51257">
    <property type="entry name" value="PROKAR_LIPOPROTEIN"/>
    <property type="match status" value="1"/>
</dbReference>
<evidence type="ECO:0000256" key="1">
    <source>
        <dbReference type="SAM" id="MobiDB-lite"/>
    </source>
</evidence>
<organism evidence="3 4">
    <name type="scientific">Mogibacterium kristiansenii</name>
    <dbReference type="NCBI Taxonomy" id="2606708"/>
    <lineage>
        <taxon>Bacteria</taxon>
        <taxon>Bacillati</taxon>
        <taxon>Bacillota</taxon>
        <taxon>Clostridia</taxon>
        <taxon>Peptostreptococcales</taxon>
        <taxon>Anaerovoracaceae</taxon>
        <taxon>Mogibacterium</taxon>
    </lineage>
</organism>
<reference evidence="3 4" key="1">
    <citation type="submission" date="2019-08" db="EMBL/GenBank/DDBJ databases">
        <title>In-depth cultivation of the pig gut microbiome towards novel bacterial diversity and tailored functional studies.</title>
        <authorList>
            <person name="Wylensek D."/>
            <person name="Hitch T.C.A."/>
            <person name="Clavel T."/>
        </authorList>
    </citation>
    <scope>NUCLEOTIDE SEQUENCE [LARGE SCALE GENOMIC DNA]</scope>
    <source>
        <strain evidence="3 4">WCA-MUC-591-APC-4B</strain>
    </source>
</reference>
<protein>
    <submittedName>
        <fullName evidence="3">DUF3048 domain-containing protein</fullName>
    </submittedName>
</protein>
<dbReference type="InterPro" id="IPR021416">
    <property type="entry name" value="DUF3048_N"/>
</dbReference>
<evidence type="ECO:0000313" key="4">
    <source>
        <dbReference type="Proteomes" id="UP000469424"/>
    </source>
</evidence>
<gene>
    <name evidence="3" type="ORF">FYJ65_07975</name>
</gene>
<evidence type="ECO:0000259" key="2">
    <source>
        <dbReference type="Pfam" id="PF11258"/>
    </source>
</evidence>
<feature type="domain" description="DUF3048" evidence="2">
    <location>
        <begin position="47"/>
        <end position="205"/>
    </location>
</feature>
<feature type="compositionally biased region" description="Basic and acidic residues" evidence="1">
    <location>
        <begin position="374"/>
        <end position="383"/>
    </location>
</feature>
<feature type="region of interest" description="Disordered" evidence="1">
    <location>
        <begin position="334"/>
        <end position="383"/>
    </location>
</feature>
<comment type="caution">
    <text evidence="3">The sequence shown here is derived from an EMBL/GenBank/DDBJ whole genome shotgun (WGS) entry which is preliminary data.</text>
</comment>
<dbReference type="InterPro" id="IPR023158">
    <property type="entry name" value="YerB-like_sf"/>
</dbReference>
<dbReference type="Proteomes" id="UP000469424">
    <property type="component" value="Unassembled WGS sequence"/>
</dbReference>
<dbReference type="Gene3D" id="3.50.90.10">
    <property type="entry name" value="YerB-like"/>
    <property type="match status" value="1"/>
</dbReference>